<dbReference type="SUPFAM" id="SSF88659">
    <property type="entry name" value="Sigma3 and sigma4 domains of RNA polymerase sigma factors"/>
    <property type="match status" value="1"/>
</dbReference>
<dbReference type="GO" id="GO:0006352">
    <property type="term" value="P:DNA-templated transcription initiation"/>
    <property type="evidence" value="ECO:0007669"/>
    <property type="project" value="InterPro"/>
</dbReference>
<dbReference type="InterPro" id="IPR014284">
    <property type="entry name" value="RNA_pol_sigma-70_dom"/>
</dbReference>
<evidence type="ECO:0000256" key="2">
    <source>
        <dbReference type="ARBA" id="ARBA00023015"/>
    </source>
</evidence>
<dbReference type="Gene3D" id="1.10.10.10">
    <property type="entry name" value="Winged helix-like DNA-binding domain superfamily/Winged helix DNA-binding domain"/>
    <property type="match status" value="1"/>
</dbReference>
<dbReference type="PANTHER" id="PTHR43133:SF8">
    <property type="entry name" value="RNA POLYMERASE SIGMA FACTOR HI_1459-RELATED"/>
    <property type="match status" value="1"/>
</dbReference>
<evidence type="ECO:0000259" key="6">
    <source>
        <dbReference type="Pfam" id="PF04542"/>
    </source>
</evidence>
<dbReference type="SUPFAM" id="SSF88946">
    <property type="entry name" value="Sigma2 domain of RNA polymerase sigma factors"/>
    <property type="match status" value="1"/>
</dbReference>
<comment type="similarity">
    <text evidence="1">Belongs to the sigma-70 factor family. ECF subfamily.</text>
</comment>
<evidence type="ECO:0000313" key="7">
    <source>
        <dbReference type="EMBL" id="SFW46261.1"/>
    </source>
</evidence>
<dbReference type="InterPro" id="IPR007627">
    <property type="entry name" value="RNA_pol_sigma70_r2"/>
</dbReference>
<keyword evidence="5" id="KW-0804">Transcription</keyword>
<dbReference type="Pfam" id="PF04542">
    <property type="entry name" value="Sigma70_r2"/>
    <property type="match status" value="1"/>
</dbReference>
<dbReference type="RefSeq" id="WP_072300933.1">
    <property type="nucleotide sequence ID" value="NZ_FPIP01000008.1"/>
</dbReference>
<name>A0A1K1PFM8_RUMFL</name>
<dbReference type="Proteomes" id="UP000183461">
    <property type="component" value="Unassembled WGS sequence"/>
</dbReference>
<protein>
    <submittedName>
        <fullName evidence="7">RNA polymerase sigma-70 factor, ECF subfamily</fullName>
    </submittedName>
</protein>
<dbReference type="InterPro" id="IPR013325">
    <property type="entry name" value="RNA_pol_sigma_r2"/>
</dbReference>
<organism evidence="7 8">
    <name type="scientific">Ruminococcus flavefaciens</name>
    <dbReference type="NCBI Taxonomy" id="1265"/>
    <lineage>
        <taxon>Bacteria</taxon>
        <taxon>Bacillati</taxon>
        <taxon>Bacillota</taxon>
        <taxon>Clostridia</taxon>
        <taxon>Eubacteriales</taxon>
        <taxon>Oscillospiraceae</taxon>
        <taxon>Ruminococcus</taxon>
    </lineage>
</organism>
<feature type="domain" description="RNA polymerase sigma-70 region 2" evidence="6">
    <location>
        <begin position="22"/>
        <end position="90"/>
    </location>
</feature>
<proteinExistence type="inferred from homology"/>
<dbReference type="GO" id="GO:0003677">
    <property type="term" value="F:DNA binding"/>
    <property type="evidence" value="ECO:0007669"/>
    <property type="project" value="UniProtKB-KW"/>
</dbReference>
<evidence type="ECO:0000256" key="4">
    <source>
        <dbReference type="ARBA" id="ARBA00023125"/>
    </source>
</evidence>
<dbReference type="Gene3D" id="1.10.1740.10">
    <property type="match status" value="1"/>
</dbReference>
<dbReference type="EMBL" id="FPIP01000008">
    <property type="protein sequence ID" value="SFW46261.1"/>
    <property type="molecule type" value="Genomic_DNA"/>
</dbReference>
<gene>
    <name evidence="7" type="ORF">SAMN02910280_2736</name>
</gene>
<evidence type="ECO:0000313" key="8">
    <source>
        <dbReference type="Proteomes" id="UP000183461"/>
    </source>
</evidence>
<keyword evidence="2" id="KW-0805">Transcription regulation</keyword>
<evidence type="ECO:0000256" key="3">
    <source>
        <dbReference type="ARBA" id="ARBA00023082"/>
    </source>
</evidence>
<reference evidence="7 8" key="1">
    <citation type="submission" date="2016-11" db="EMBL/GenBank/DDBJ databases">
        <authorList>
            <person name="Jaros S."/>
            <person name="Januszkiewicz K."/>
            <person name="Wedrychowicz H."/>
        </authorList>
    </citation>
    <scope>NUCLEOTIDE SEQUENCE [LARGE SCALE GENOMIC DNA]</scope>
    <source>
        <strain evidence="7 8">YL228</strain>
    </source>
</reference>
<keyword evidence="4" id="KW-0238">DNA-binding</keyword>
<dbReference type="GO" id="GO:0016987">
    <property type="term" value="F:sigma factor activity"/>
    <property type="evidence" value="ECO:0007669"/>
    <property type="project" value="UniProtKB-KW"/>
</dbReference>
<evidence type="ECO:0000256" key="5">
    <source>
        <dbReference type="ARBA" id="ARBA00023163"/>
    </source>
</evidence>
<dbReference type="AlphaFoldDB" id="A0A1K1PFM8"/>
<sequence>MTDNELRLLMADSVQKCHRAVFDKYCNYVYTIAFSVLKSCGSREDVEECVSDVFMKIYRLLDNNTDFSDNVKGFIGAVARNTAIDSFRRISSRSSRTAYVDENTINELRDDDDITEKTELKEQSSIILGKIKELGDPDSTIIIQQYYYNRTAKEIAKSISMSAAAVQKRSSRAKQKLRILLTEAGINKEGLI</sequence>
<dbReference type="InterPro" id="IPR036388">
    <property type="entry name" value="WH-like_DNA-bd_sf"/>
</dbReference>
<accession>A0A1K1PFM8</accession>
<dbReference type="InterPro" id="IPR039425">
    <property type="entry name" value="RNA_pol_sigma-70-like"/>
</dbReference>
<dbReference type="InterPro" id="IPR013324">
    <property type="entry name" value="RNA_pol_sigma_r3/r4-like"/>
</dbReference>
<evidence type="ECO:0000256" key="1">
    <source>
        <dbReference type="ARBA" id="ARBA00010641"/>
    </source>
</evidence>
<keyword evidence="3" id="KW-0731">Sigma factor</keyword>
<dbReference type="PANTHER" id="PTHR43133">
    <property type="entry name" value="RNA POLYMERASE ECF-TYPE SIGMA FACTO"/>
    <property type="match status" value="1"/>
</dbReference>
<dbReference type="NCBIfam" id="TIGR02937">
    <property type="entry name" value="sigma70-ECF"/>
    <property type="match status" value="1"/>
</dbReference>